<feature type="chain" id="PRO_5041233552" evidence="1">
    <location>
        <begin position="25"/>
        <end position="114"/>
    </location>
</feature>
<keyword evidence="1" id="KW-0732">Signal</keyword>
<sequence>MRCSTTIFAACAVLFSLLCPLVAPSPMIKVEGRDLVSRFVPPVHPVFPRAYWDNEPKIPTPARDPVTPVKRGHSPDPTASNYNFIYRSEPYAYAHDHYKYEKDWKKKFSSNKKA</sequence>
<dbReference type="Proteomes" id="UP001166286">
    <property type="component" value="Unassembled WGS sequence"/>
</dbReference>
<evidence type="ECO:0000313" key="2">
    <source>
        <dbReference type="EMBL" id="KAK0512935.1"/>
    </source>
</evidence>
<protein>
    <submittedName>
        <fullName evidence="2">Uncharacterized protein</fullName>
    </submittedName>
</protein>
<evidence type="ECO:0000313" key="3">
    <source>
        <dbReference type="Proteomes" id="UP001166286"/>
    </source>
</evidence>
<name>A0AA39R187_9LECA</name>
<reference evidence="2" key="1">
    <citation type="submission" date="2023-03" db="EMBL/GenBank/DDBJ databases">
        <title>Complete genome of Cladonia borealis.</title>
        <authorList>
            <person name="Park H."/>
        </authorList>
    </citation>
    <scope>NUCLEOTIDE SEQUENCE</scope>
    <source>
        <strain evidence="2">ANT050790</strain>
    </source>
</reference>
<keyword evidence="3" id="KW-1185">Reference proteome</keyword>
<organism evidence="2 3">
    <name type="scientific">Cladonia borealis</name>
    <dbReference type="NCBI Taxonomy" id="184061"/>
    <lineage>
        <taxon>Eukaryota</taxon>
        <taxon>Fungi</taxon>
        <taxon>Dikarya</taxon>
        <taxon>Ascomycota</taxon>
        <taxon>Pezizomycotina</taxon>
        <taxon>Lecanoromycetes</taxon>
        <taxon>OSLEUM clade</taxon>
        <taxon>Lecanoromycetidae</taxon>
        <taxon>Lecanorales</taxon>
        <taxon>Lecanorineae</taxon>
        <taxon>Cladoniaceae</taxon>
        <taxon>Cladonia</taxon>
    </lineage>
</organism>
<proteinExistence type="predicted"/>
<gene>
    <name evidence="2" type="ORF">JMJ35_004952</name>
</gene>
<comment type="caution">
    <text evidence="2">The sequence shown here is derived from an EMBL/GenBank/DDBJ whole genome shotgun (WGS) entry which is preliminary data.</text>
</comment>
<accession>A0AA39R187</accession>
<dbReference type="AlphaFoldDB" id="A0AA39R187"/>
<feature type="signal peptide" evidence="1">
    <location>
        <begin position="1"/>
        <end position="24"/>
    </location>
</feature>
<evidence type="ECO:0000256" key="1">
    <source>
        <dbReference type="SAM" id="SignalP"/>
    </source>
</evidence>
<dbReference type="EMBL" id="JAFEKC020000009">
    <property type="protein sequence ID" value="KAK0512935.1"/>
    <property type="molecule type" value="Genomic_DNA"/>
</dbReference>